<dbReference type="Proteomes" id="UP000261174">
    <property type="component" value="Unassembled WGS sequence"/>
</dbReference>
<accession>A0A3E1NUD1</accession>
<organism evidence="1 2">
    <name type="scientific">Chitinophaga silvisoli</name>
    <dbReference type="NCBI Taxonomy" id="2291814"/>
    <lineage>
        <taxon>Bacteria</taxon>
        <taxon>Pseudomonadati</taxon>
        <taxon>Bacteroidota</taxon>
        <taxon>Chitinophagia</taxon>
        <taxon>Chitinophagales</taxon>
        <taxon>Chitinophagaceae</taxon>
        <taxon>Chitinophaga</taxon>
    </lineage>
</organism>
<evidence type="ECO:0000313" key="2">
    <source>
        <dbReference type="Proteomes" id="UP000261174"/>
    </source>
</evidence>
<dbReference type="SUPFAM" id="SSF52402">
    <property type="entry name" value="Adenine nucleotide alpha hydrolases-like"/>
    <property type="match status" value="1"/>
</dbReference>
<reference evidence="1 2" key="1">
    <citation type="submission" date="2018-08" db="EMBL/GenBank/DDBJ databases">
        <title>Chitinophaga sp. K20C18050901, a novel bacterium isolated from forest soil.</title>
        <authorList>
            <person name="Wang C."/>
        </authorList>
    </citation>
    <scope>NUCLEOTIDE SEQUENCE [LARGE SCALE GENOMIC DNA]</scope>
    <source>
        <strain evidence="1 2">K20C18050901</strain>
    </source>
</reference>
<gene>
    <name evidence="1" type="ORF">DXN04_27950</name>
</gene>
<dbReference type="AlphaFoldDB" id="A0A3E1NUD1"/>
<comment type="caution">
    <text evidence="1">The sequence shown here is derived from an EMBL/GenBank/DDBJ whole genome shotgun (WGS) entry which is preliminary data.</text>
</comment>
<dbReference type="Gene3D" id="3.40.50.12370">
    <property type="match status" value="1"/>
</dbReference>
<sequence>MRKIIIAYDGTHYSNGAFELAKRLNESEKILLIGVFLPAFDFTELNYVLGGGGMYMPVQMEIDQNKVAENIEKFEYECNRNNIEFRVHQDNSPYTLQKLQKETRFADLMIIGSQQFYDYLQQDVADEFMRDILHDAECPVIVAPERFEFPENIILAYDGTQSAVFAIKMFAYLFGDLCKVNTTLVYACRRSHKSLPDEDYIKELAARHFSSLTFQELELYKLDYFHTWMADIKNPILVTGAFGRSGWSDIFKKSFCISDIYENKYPVFIAHHA</sequence>
<name>A0A3E1NUD1_9BACT</name>
<dbReference type="EMBL" id="QTJV01000013">
    <property type="protein sequence ID" value="RFM31551.1"/>
    <property type="molecule type" value="Genomic_DNA"/>
</dbReference>
<keyword evidence="2" id="KW-1185">Reference proteome</keyword>
<proteinExistence type="predicted"/>
<evidence type="ECO:0000313" key="1">
    <source>
        <dbReference type="EMBL" id="RFM31551.1"/>
    </source>
</evidence>
<protein>
    <submittedName>
        <fullName evidence="1">Universal stress protein</fullName>
    </submittedName>
</protein>
<dbReference type="RefSeq" id="WP_116856706.1">
    <property type="nucleotide sequence ID" value="NZ_QTJV01000013.1"/>
</dbReference>
<dbReference type="OrthoDB" id="659195at2"/>